<dbReference type="GO" id="GO:0006508">
    <property type="term" value="P:proteolysis"/>
    <property type="evidence" value="ECO:0007669"/>
    <property type="project" value="UniProtKB-KW"/>
</dbReference>
<dbReference type="InterPro" id="IPR027268">
    <property type="entry name" value="Peptidase_M4/M1_CTD_sf"/>
</dbReference>
<dbReference type="InterPro" id="IPR042097">
    <property type="entry name" value="Aminopeptidase_N-like_N_sf"/>
</dbReference>
<comment type="similarity">
    <text evidence="3">Belongs to the peptidase M1 family.</text>
</comment>
<comment type="cofactor">
    <cofactor evidence="10">
        <name>Zn(2+)</name>
        <dbReference type="ChEBI" id="CHEBI:29105"/>
    </cofactor>
    <text evidence="10">Binds 1 zinc ion per subunit.</text>
</comment>
<dbReference type="PANTHER" id="PTHR11533:SF21">
    <property type="entry name" value="AMINOPEPTIDASE"/>
    <property type="match status" value="1"/>
</dbReference>
<dbReference type="GO" id="GO:0033116">
    <property type="term" value="C:endoplasmic reticulum-Golgi intermediate compartment membrane"/>
    <property type="evidence" value="ECO:0007669"/>
    <property type="project" value="UniProtKB-SubCell"/>
</dbReference>
<comment type="subcellular location">
    <subcellularLocation>
        <location evidence="1">Endoplasmic reticulum-Golgi intermediate compartment membrane</location>
        <topology evidence="1">Multi-pass membrane protein</topology>
    </subcellularLocation>
</comment>
<dbReference type="GO" id="GO:0005615">
    <property type="term" value="C:extracellular space"/>
    <property type="evidence" value="ECO:0007669"/>
    <property type="project" value="TreeGrafter"/>
</dbReference>
<dbReference type="GO" id="GO:0042277">
    <property type="term" value="F:peptide binding"/>
    <property type="evidence" value="ECO:0007669"/>
    <property type="project" value="TreeGrafter"/>
</dbReference>
<dbReference type="Pfam" id="PF01433">
    <property type="entry name" value="Peptidase_M1"/>
    <property type="match status" value="1"/>
</dbReference>
<evidence type="ECO:0000313" key="18">
    <source>
        <dbReference type="Proteomes" id="UP000276776"/>
    </source>
</evidence>
<reference evidence="17 18" key="2">
    <citation type="submission" date="2018-11" db="EMBL/GenBank/DDBJ databases">
        <authorList>
            <consortium name="Pathogen Informatics"/>
        </authorList>
    </citation>
    <scope>NUCLEOTIDE SEQUENCE [LARGE SCALE GENOMIC DNA]</scope>
</reference>
<name>A0A0N5D8U2_THECL</name>
<accession>A0A0N5D8U2</accession>
<evidence type="ECO:0000256" key="8">
    <source>
        <dbReference type="ARBA" id="ARBA00023049"/>
    </source>
</evidence>
<evidence type="ECO:0000259" key="14">
    <source>
        <dbReference type="Pfam" id="PF07970"/>
    </source>
</evidence>
<evidence type="ECO:0000259" key="13">
    <source>
        <dbReference type="Pfam" id="PF01433"/>
    </source>
</evidence>
<keyword evidence="4" id="KW-0645">Protease</keyword>
<evidence type="ECO:0000256" key="6">
    <source>
        <dbReference type="ARBA" id="ARBA00022801"/>
    </source>
</evidence>
<dbReference type="OMA" id="RRKFQWI"/>
<evidence type="ECO:0000256" key="9">
    <source>
        <dbReference type="PIRSR" id="PIRSR634016-1"/>
    </source>
</evidence>
<evidence type="ECO:0000256" key="4">
    <source>
        <dbReference type="ARBA" id="ARBA00022670"/>
    </source>
</evidence>
<comment type="similarity">
    <text evidence="2">Belongs to the ERGIC family.</text>
</comment>
<feature type="domain" description="Aminopeptidase N-like N-terminal" evidence="16">
    <location>
        <begin position="145"/>
        <end position="378"/>
    </location>
</feature>
<dbReference type="STRING" id="103827.A0A0N5D8U2"/>
<feature type="transmembrane region" description="Helical" evidence="12">
    <location>
        <begin position="1547"/>
        <end position="1572"/>
    </location>
</feature>
<dbReference type="Gene3D" id="2.60.40.1910">
    <property type="match status" value="1"/>
</dbReference>
<dbReference type="SUPFAM" id="SSF63737">
    <property type="entry name" value="Leukotriene A4 hydrolase N-terminal domain"/>
    <property type="match status" value="1"/>
</dbReference>
<dbReference type="InterPro" id="IPR034016">
    <property type="entry name" value="M1_APN-typ"/>
</dbReference>
<organism evidence="19">
    <name type="scientific">Thelazia callipaeda</name>
    <name type="common">Oriental eyeworm</name>
    <name type="synonym">Parasitic nematode</name>
    <dbReference type="NCBI Taxonomy" id="103827"/>
    <lineage>
        <taxon>Eukaryota</taxon>
        <taxon>Metazoa</taxon>
        <taxon>Ecdysozoa</taxon>
        <taxon>Nematoda</taxon>
        <taxon>Chromadorea</taxon>
        <taxon>Rhabditida</taxon>
        <taxon>Spirurina</taxon>
        <taxon>Spiruromorpha</taxon>
        <taxon>Thelazioidea</taxon>
        <taxon>Thelaziidae</taxon>
        <taxon>Thelazia</taxon>
    </lineage>
</organism>
<feature type="binding site" evidence="10">
    <location>
        <position position="493"/>
    </location>
    <ligand>
        <name>Zn(2+)</name>
        <dbReference type="ChEBI" id="CHEBI:29105"/>
        <note>catalytic</note>
    </ligand>
</feature>
<dbReference type="InterPro" id="IPR045357">
    <property type="entry name" value="Aminopeptidase_N-like_N"/>
</dbReference>
<dbReference type="SUPFAM" id="SSF55486">
    <property type="entry name" value="Metalloproteases ('zincins'), catalytic domain"/>
    <property type="match status" value="1"/>
</dbReference>
<feature type="active site" description="Proton acceptor" evidence="9">
    <location>
        <position position="494"/>
    </location>
</feature>
<dbReference type="Pfam" id="PF17900">
    <property type="entry name" value="Peptidase_M1_N"/>
    <property type="match status" value="1"/>
</dbReference>
<evidence type="ECO:0000256" key="3">
    <source>
        <dbReference type="ARBA" id="ARBA00010136"/>
    </source>
</evidence>
<evidence type="ECO:0000256" key="12">
    <source>
        <dbReference type="SAM" id="Phobius"/>
    </source>
</evidence>
<dbReference type="GO" id="GO:0043171">
    <property type="term" value="P:peptide catabolic process"/>
    <property type="evidence" value="ECO:0007669"/>
    <property type="project" value="TreeGrafter"/>
</dbReference>
<feature type="site" description="Transition state stabilizer" evidence="11">
    <location>
        <position position="578"/>
    </location>
</feature>
<sequence>MASERSTFDSLPSRCSIINEKHPSLLGRCILFCLMLAVFVFGVFLAFIVGHWAAKPEKNTSKQIANLSSAPITTSSSSIILPKNTSEAVLKLVKGVGPKINLLMDVYPPALNSIPSNAFHFSSNNAAARKQRKAPLSKLPRTLRPVHYNLQLDFTHVTSKEQIFGNVSILIESFGNSTTPSEIVFHAATNVHIDRLRLHQRGLFISFCNSFMKLIHNPLFYNLLKTSNSGRNVGIESFKRDQRARIVRLLLKQPLKHGWYALEMQFITNICSDNDGGVQCYRSIEIIDLKVFQSADQLSVSQRAPIISFTTKFEPSLARTFLPCWDEPNWKATFNISILHSTSITVLSNEAPMQVQKKQRRSFVRTKFQETPPISTFLLAFTFGPYSSLERNTEHNVPLKIWAFPENLIHARFAADFSPYMFDQLAKEFVIPYPLSKIDFVSAPSFPVGGMENWGLIVFQNEMFLLDSLYESSSNMTVDLLAEQYDIKKIITHELAHQWFGNLVTINDWSELWLSEGFASYYVNDFLKKQHPFLATNEYFLQLSHLLTKQTSNEKVPLIKHFKTEAEVENAFNPYHLYTKGAVIVKMIHDLVGENNFREGVRRFLKTNAYKSVGRSALWRAMPAFTDHGLESIKLENAIESWLLNNGMPEVIVSRNYKFGSTRLIQRPSDQNRYVIYLRNTRVKKEWIDKIYASSQTIGRRISFVDRSKKAHGLNLKIKSLSAGSEKKNKQIVMKKLRLERKLTVGLFIFVGSHHFIGRRIKSRSLQERNGKERIGQHKQLWSIPFTYELGSQKNPFEIWLHNETIVFTDEEQEGSRVFLANVNWKYPYRVNYDIENWKMLAATLHENHLSIPLYSRMQLILDSEFYLKQSGVPEIYLYILSYLTKETDIGLLLFGLDALYRFFDMFRGSSISNLLLIFFKRVTEWLDKVMDDTKTKPELAALWLLDGNRLIQFYKLRCAVNLSTCDLKEKVCLLKQWRKLGGLADGDHYSQMTAICHHLFTSGTREEYDLIENGLKQFSGKWTTTLQLATCVRNEQILQKAVTQIIATRNAAVYTAMLQNEFTLLYNEKFRAIFWNRIAEMPLTERKFLFAIENEQTTQVAHMLVHSVRSSNELEWLINTVPDWGQYMKPHIEYLRRKFQWINEVATPRIQHFLLKVEVIMSLLLQETTLRHRRPTVQEIVRDLDAFNKTVDEVKEEKRASGGFLASISFLIIGGLVISEVRNFLHGEERHDYKFSVDTAFNEHPELELDMIVATPCTNLMSHFSGSVSYGSNFMNEFKRDPTRFEFTEKEAVYWNELKKVQRHARQGATLFKSLDEMTFISGSVEEGLKTEAETKQRQEAHAIQLDRKKNLDRSSGGGTLILIGNGFNVFHVVASNSGKDEGTACRIHGRVRVNKVKGDSLVITTGKGVGIDGIFAHFGGLGKRNILKNQTLNICLFLAGNVSHRIERFNFGPRIHGLVTPLAGVEQISETGLDEFHYFLKVVPTKIYHSGLFGGFTLTYQYSVTFMKKTPKPGIHAHTAIIIYYEFAATVIQVRRIQSSLLQMLIRICSAIGGVFATSILINSICMHLSSFWMDASKPERKKQLIYSPQQPNVVINT</sequence>
<dbReference type="InterPro" id="IPR012936">
    <property type="entry name" value="Erv_C"/>
</dbReference>
<evidence type="ECO:0000259" key="16">
    <source>
        <dbReference type="Pfam" id="PF17900"/>
    </source>
</evidence>
<evidence type="ECO:0000256" key="10">
    <source>
        <dbReference type="PIRSR" id="PIRSR634016-3"/>
    </source>
</evidence>
<feature type="domain" description="Peptidase M1 membrane alanine aminopeptidase" evidence="13">
    <location>
        <begin position="414"/>
        <end position="633"/>
    </location>
</feature>
<evidence type="ECO:0000256" key="1">
    <source>
        <dbReference type="ARBA" id="ARBA00004457"/>
    </source>
</evidence>
<dbReference type="CDD" id="cd09601">
    <property type="entry name" value="M1_APN-Q_like"/>
    <property type="match status" value="1"/>
</dbReference>
<keyword evidence="12" id="KW-0472">Membrane</keyword>
<keyword evidence="5 10" id="KW-0479">Metal-binding</keyword>
<dbReference type="InterPro" id="IPR050344">
    <property type="entry name" value="Peptidase_M1_aminopeptidases"/>
</dbReference>
<evidence type="ECO:0000259" key="15">
    <source>
        <dbReference type="Pfam" id="PF13850"/>
    </source>
</evidence>
<dbReference type="Pfam" id="PF07970">
    <property type="entry name" value="COPIIcoated_ERV"/>
    <property type="match status" value="1"/>
</dbReference>
<dbReference type="Pfam" id="PF13850">
    <property type="entry name" value="ERGIC_N"/>
    <property type="match status" value="1"/>
</dbReference>
<feature type="domain" description="Endoplasmic reticulum vesicle transporter N-terminal" evidence="15">
    <location>
        <begin position="1182"/>
        <end position="1261"/>
    </location>
</feature>
<evidence type="ECO:0000313" key="17">
    <source>
        <dbReference type="EMBL" id="VDN07157.1"/>
    </source>
</evidence>
<feature type="domain" description="Endoplasmic reticulum vesicle transporter C-terminal" evidence="14">
    <location>
        <begin position="1381"/>
        <end position="1564"/>
    </location>
</feature>
<dbReference type="Gene3D" id="1.10.390.10">
    <property type="entry name" value="Neutral Protease Domain 2"/>
    <property type="match status" value="1"/>
</dbReference>
<keyword evidence="12" id="KW-0812">Transmembrane</keyword>
<keyword evidence="8" id="KW-0482">Metalloprotease</keyword>
<evidence type="ECO:0000256" key="11">
    <source>
        <dbReference type="PIRSR" id="PIRSR634016-4"/>
    </source>
</evidence>
<feature type="binding site" evidence="10">
    <location>
        <position position="516"/>
    </location>
    <ligand>
        <name>Zn(2+)</name>
        <dbReference type="ChEBI" id="CHEBI:29105"/>
        <note>catalytic</note>
    </ligand>
</feature>
<dbReference type="PRINTS" id="PR00756">
    <property type="entry name" value="ALADIPTASE"/>
</dbReference>
<proteinExistence type="inferred from homology"/>
<dbReference type="GO" id="GO:0070006">
    <property type="term" value="F:metalloaminopeptidase activity"/>
    <property type="evidence" value="ECO:0007669"/>
    <property type="project" value="TreeGrafter"/>
</dbReference>
<evidence type="ECO:0000256" key="2">
    <source>
        <dbReference type="ARBA" id="ARBA00005648"/>
    </source>
</evidence>
<evidence type="ECO:0000313" key="19">
    <source>
        <dbReference type="WBParaSite" id="TCLT_0000953401-mRNA-1"/>
    </source>
</evidence>
<feature type="binding site" evidence="10">
    <location>
        <position position="497"/>
    </location>
    <ligand>
        <name>Zn(2+)</name>
        <dbReference type="ChEBI" id="CHEBI:29105"/>
        <note>catalytic</note>
    </ligand>
</feature>
<gene>
    <name evidence="17" type="ORF">TCLT_LOCUS9523</name>
</gene>
<feature type="transmembrane region" description="Helical" evidence="12">
    <location>
        <begin position="29"/>
        <end position="54"/>
    </location>
</feature>
<evidence type="ECO:0000256" key="5">
    <source>
        <dbReference type="ARBA" id="ARBA00022723"/>
    </source>
</evidence>
<reference evidence="19" key="1">
    <citation type="submission" date="2016-04" db="UniProtKB">
        <authorList>
            <consortium name="WormBaseParasite"/>
        </authorList>
    </citation>
    <scope>IDENTIFICATION</scope>
</reference>
<protein>
    <submittedName>
        <fullName evidence="19">Peptidase_M1 domain-containing protein</fullName>
    </submittedName>
</protein>
<dbReference type="WBParaSite" id="TCLT_0000953401-mRNA-1">
    <property type="protein sequence ID" value="TCLT_0000953401-mRNA-1"/>
    <property type="gene ID" value="TCLT_0000953401"/>
</dbReference>
<evidence type="ECO:0000256" key="7">
    <source>
        <dbReference type="ARBA" id="ARBA00022833"/>
    </source>
</evidence>
<keyword evidence="7 10" id="KW-0862">Zinc</keyword>
<dbReference type="Proteomes" id="UP000276776">
    <property type="component" value="Unassembled WGS sequence"/>
</dbReference>
<dbReference type="EMBL" id="UYYF01004816">
    <property type="protein sequence ID" value="VDN07157.1"/>
    <property type="molecule type" value="Genomic_DNA"/>
</dbReference>
<dbReference type="InterPro" id="IPR039542">
    <property type="entry name" value="Erv_N"/>
</dbReference>
<dbReference type="Gene3D" id="1.25.50.20">
    <property type="match status" value="1"/>
</dbReference>
<keyword evidence="18" id="KW-1185">Reference proteome</keyword>
<dbReference type="InterPro" id="IPR001930">
    <property type="entry name" value="Peptidase_M1"/>
</dbReference>
<keyword evidence="12" id="KW-1133">Transmembrane helix</keyword>
<dbReference type="OrthoDB" id="510539at2759"/>
<dbReference type="InterPro" id="IPR014782">
    <property type="entry name" value="Peptidase_M1_dom"/>
</dbReference>
<dbReference type="PANTHER" id="PTHR11533">
    <property type="entry name" value="PROTEASE M1 ZINC METALLOPROTEASE"/>
    <property type="match status" value="1"/>
</dbReference>
<keyword evidence="6" id="KW-0378">Hydrolase</keyword>
<dbReference type="Gene3D" id="2.60.40.1730">
    <property type="entry name" value="tricorn interacting facor f3 domain"/>
    <property type="match status" value="1"/>
</dbReference>
<dbReference type="GO" id="GO:0008270">
    <property type="term" value="F:zinc ion binding"/>
    <property type="evidence" value="ECO:0007669"/>
    <property type="project" value="InterPro"/>
</dbReference>